<comment type="subcellular location">
    <subcellularLocation>
        <location evidence="2">Cell inner membrane</location>
        <topology evidence="2">Multi-pass membrane protein</topology>
    </subcellularLocation>
</comment>
<sequence length="581" mass="65887">MQQAALNCNSDHTLNKKSSLVSSARLYTAIIITSCLLSMFASIVVTDDLRGDAEHINRVGSLRMQVIKMSRTSLSDQSNGTNLLRNEMRVFDTKINDILFYLTNSTIGNPETINQHTRVIAQWNNIKDNTSQIELTEYDQFVETIDQLVSLLQTESEKKLMLLSIIQGFDVLMILLISIFVFIKLNNSLISPLKQLVNIASEIGKGNFDLKVAQIENNELGVLSHTIHQMADQLSDTHKEYERRVELKTRQLTHSNLSLKVLYTAAKGLANYEYRKINPQIIDELEHIINNGTISIALTEHHIDNLIEYRVNGRKTKHKDMNIRQFVLKKQGHFFGDIIWQYPKKSEPESWQIQLLQAMADIVATAIELEQKKITENRLLISEERAVIARELHDSLAQSLSFLKVKMSLLTRQIEKKVAEDQVNSTIHEIKSGLNSAYIQLRELLTTFRLRLDDPSIESSLKGTVAEFTEKCQHPIQFTLDLPQHSLTANREIHLLQIIREGLSNIHRHAKASNAGVKLVKANGKILLEIWDNGIGLPENIEQIGHFGLGIMKERAKSLGADIHMLSNLQAGTIISLTFDI</sequence>
<dbReference type="Pfam" id="PF13675">
    <property type="entry name" value="PilJ"/>
    <property type="match status" value="1"/>
</dbReference>
<evidence type="ECO:0000256" key="9">
    <source>
        <dbReference type="ARBA" id="ARBA00022777"/>
    </source>
</evidence>
<keyword evidence="11 15" id="KW-1133">Transmembrane helix</keyword>
<evidence type="ECO:0000256" key="10">
    <source>
        <dbReference type="ARBA" id="ARBA00022840"/>
    </source>
</evidence>
<dbReference type="PANTHER" id="PTHR24421">
    <property type="entry name" value="NITRATE/NITRITE SENSOR PROTEIN NARX-RELATED"/>
    <property type="match status" value="1"/>
</dbReference>
<dbReference type="InterPro" id="IPR050482">
    <property type="entry name" value="Sensor_HK_TwoCompSys"/>
</dbReference>
<evidence type="ECO:0000256" key="14">
    <source>
        <dbReference type="PIRNR" id="PIRNR003167"/>
    </source>
</evidence>
<evidence type="ECO:0000256" key="3">
    <source>
        <dbReference type="ARBA" id="ARBA00022475"/>
    </source>
</evidence>
<dbReference type="Pfam" id="PF00672">
    <property type="entry name" value="HAMP"/>
    <property type="match status" value="1"/>
</dbReference>
<evidence type="ECO:0000313" key="19">
    <source>
        <dbReference type="Proteomes" id="UP000315947"/>
    </source>
</evidence>
<keyword evidence="5" id="KW-0597">Phosphoprotein</keyword>
<dbReference type="InterPro" id="IPR011712">
    <property type="entry name" value="Sig_transdc_His_kin_sub3_dim/P"/>
</dbReference>
<keyword evidence="3 14" id="KW-1003">Cell membrane</keyword>
<comment type="catalytic activity">
    <reaction evidence="1 14">
        <text>ATP + protein L-histidine = ADP + protein N-phospho-L-histidine.</text>
        <dbReference type="EC" id="2.7.13.3"/>
    </reaction>
</comment>
<keyword evidence="10 14" id="KW-0067">ATP-binding</keyword>
<dbReference type="PIRSF" id="PIRSF003167">
    <property type="entry name" value="STHK_NarX/NarQ"/>
    <property type="match status" value="1"/>
</dbReference>
<dbReference type="Gene3D" id="1.20.120.960">
    <property type="entry name" value="Histidine kinase NarX, sensor domain"/>
    <property type="match status" value="1"/>
</dbReference>
<evidence type="ECO:0000259" key="16">
    <source>
        <dbReference type="PROSITE" id="PS50109"/>
    </source>
</evidence>
<keyword evidence="12 14" id="KW-0902">Two-component regulatory system</keyword>
<protein>
    <recommendedName>
        <fullName evidence="14">Sensor protein</fullName>
        <ecNumber evidence="14">2.7.13.3</ecNumber>
    </recommendedName>
</protein>
<dbReference type="Gene3D" id="1.20.5.1930">
    <property type="match status" value="1"/>
</dbReference>
<dbReference type="InterPro" id="IPR029095">
    <property type="entry name" value="NarX-like_N"/>
</dbReference>
<keyword evidence="9 14" id="KW-0418">Kinase</keyword>
<dbReference type="Pfam" id="PF02518">
    <property type="entry name" value="HATPase_c"/>
    <property type="match status" value="1"/>
</dbReference>
<evidence type="ECO:0000313" key="18">
    <source>
        <dbReference type="EMBL" id="QDO82301.1"/>
    </source>
</evidence>
<feature type="transmembrane region" description="Helical" evidence="15">
    <location>
        <begin position="160"/>
        <end position="183"/>
    </location>
</feature>
<evidence type="ECO:0000256" key="13">
    <source>
        <dbReference type="ARBA" id="ARBA00023136"/>
    </source>
</evidence>
<evidence type="ECO:0000256" key="15">
    <source>
        <dbReference type="SAM" id="Phobius"/>
    </source>
</evidence>
<dbReference type="PANTHER" id="PTHR24421:SF10">
    <property type="entry name" value="NITRATE_NITRITE SENSOR PROTEIN NARQ"/>
    <property type="match status" value="1"/>
</dbReference>
<keyword evidence="4 14" id="KW-0997">Cell inner membrane</keyword>
<dbReference type="SMART" id="SM00304">
    <property type="entry name" value="HAMP"/>
    <property type="match status" value="1"/>
</dbReference>
<evidence type="ECO:0000256" key="1">
    <source>
        <dbReference type="ARBA" id="ARBA00000085"/>
    </source>
</evidence>
<feature type="transmembrane region" description="Helical" evidence="15">
    <location>
        <begin position="26"/>
        <end position="45"/>
    </location>
</feature>
<dbReference type="CDD" id="cd06225">
    <property type="entry name" value="HAMP"/>
    <property type="match status" value="1"/>
</dbReference>
<dbReference type="InterPro" id="IPR042295">
    <property type="entry name" value="NarX-like_N_sf"/>
</dbReference>
<evidence type="ECO:0000256" key="7">
    <source>
        <dbReference type="ARBA" id="ARBA00022692"/>
    </source>
</evidence>
<name>A0ABX5WTA9_9GAMM</name>
<dbReference type="InterPro" id="IPR003594">
    <property type="entry name" value="HATPase_dom"/>
</dbReference>
<keyword evidence="19" id="KW-1185">Reference proteome</keyword>
<evidence type="ECO:0000256" key="11">
    <source>
        <dbReference type="ARBA" id="ARBA00022989"/>
    </source>
</evidence>
<dbReference type="Gene3D" id="1.10.8.500">
    <property type="entry name" value="HAMP domain in histidine kinase"/>
    <property type="match status" value="1"/>
</dbReference>
<dbReference type="SUPFAM" id="SSF158472">
    <property type="entry name" value="HAMP domain-like"/>
    <property type="match status" value="1"/>
</dbReference>
<dbReference type="InterPro" id="IPR005467">
    <property type="entry name" value="His_kinase_dom"/>
</dbReference>
<dbReference type="PROSITE" id="PS50109">
    <property type="entry name" value="HIS_KIN"/>
    <property type="match status" value="1"/>
</dbReference>
<dbReference type="CDD" id="cd16917">
    <property type="entry name" value="HATPase_UhpB-NarQ-NarX-like"/>
    <property type="match status" value="1"/>
</dbReference>
<dbReference type="SUPFAM" id="SSF55874">
    <property type="entry name" value="ATPase domain of HSP90 chaperone/DNA topoisomerase II/histidine kinase"/>
    <property type="match status" value="1"/>
</dbReference>
<dbReference type="RefSeq" id="WP_144044692.1">
    <property type="nucleotide sequence ID" value="NZ_CP041614.1"/>
</dbReference>
<evidence type="ECO:0000256" key="6">
    <source>
        <dbReference type="ARBA" id="ARBA00022679"/>
    </source>
</evidence>
<dbReference type="PROSITE" id="PS50885">
    <property type="entry name" value="HAMP"/>
    <property type="match status" value="1"/>
</dbReference>
<evidence type="ECO:0000256" key="4">
    <source>
        <dbReference type="ARBA" id="ARBA00022519"/>
    </source>
</evidence>
<evidence type="ECO:0000256" key="2">
    <source>
        <dbReference type="ARBA" id="ARBA00004429"/>
    </source>
</evidence>
<dbReference type="InterPro" id="IPR016380">
    <property type="entry name" value="Sig_transdc_His_kin_NarX/NarQ"/>
</dbReference>
<dbReference type="Gene3D" id="3.30.565.10">
    <property type="entry name" value="Histidine kinase-like ATPase, C-terminal domain"/>
    <property type="match status" value="1"/>
</dbReference>
<keyword evidence="8 14" id="KW-0547">Nucleotide-binding</keyword>
<dbReference type="SMART" id="SM00387">
    <property type="entry name" value="HATPase_c"/>
    <property type="match status" value="1"/>
</dbReference>
<feature type="domain" description="Histidine kinase" evidence="16">
    <location>
        <begin position="387"/>
        <end position="581"/>
    </location>
</feature>
<dbReference type="InterPro" id="IPR036890">
    <property type="entry name" value="HATPase_C_sf"/>
</dbReference>
<accession>A0ABX5WTA9</accession>
<keyword evidence="6 14" id="KW-0808">Transferase</keyword>
<gene>
    <name evidence="18" type="ORF">FM037_02405</name>
</gene>
<proteinExistence type="predicted"/>
<dbReference type="InterPro" id="IPR003660">
    <property type="entry name" value="HAMP_dom"/>
</dbReference>
<feature type="domain" description="HAMP" evidence="17">
    <location>
        <begin position="187"/>
        <end position="239"/>
    </location>
</feature>
<evidence type="ECO:0000259" key="17">
    <source>
        <dbReference type="PROSITE" id="PS50885"/>
    </source>
</evidence>
<evidence type="ECO:0000256" key="8">
    <source>
        <dbReference type="ARBA" id="ARBA00022741"/>
    </source>
</evidence>
<dbReference type="Proteomes" id="UP000315947">
    <property type="component" value="Chromosome"/>
</dbReference>
<organism evidence="18 19">
    <name type="scientific">Shewanella psychropiezotolerans</name>
    <dbReference type="NCBI Taxonomy" id="2593655"/>
    <lineage>
        <taxon>Bacteria</taxon>
        <taxon>Pseudomonadati</taxon>
        <taxon>Pseudomonadota</taxon>
        <taxon>Gammaproteobacteria</taxon>
        <taxon>Alteromonadales</taxon>
        <taxon>Shewanellaceae</taxon>
        <taxon>Shewanella</taxon>
    </lineage>
</organism>
<dbReference type="EC" id="2.7.13.3" evidence="14"/>
<keyword evidence="7 15" id="KW-0812">Transmembrane</keyword>
<evidence type="ECO:0000256" key="5">
    <source>
        <dbReference type="ARBA" id="ARBA00022553"/>
    </source>
</evidence>
<dbReference type="Pfam" id="PF07730">
    <property type="entry name" value="HisKA_3"/>
    <property type="match status" value="1"/>
</dbReference>
<dbReference type="EMBL" id="CP041614">
    <property type="protein sequence ID" value="QDO82301.1"/>
    <property type="molecule type" value="Genomic_DNA"/>
</dbReference>
<reference evidence="18 19" key="1">
    <citation type="submission" date="2019-07" db="EMBL/GenBank/DDBJ databases">
        <title>Shewanella sp. YLB-06 whole genomic sequence.</title>
        <authorList>
            <person name="Yu L."/>
        </authorList>
    </citation>
    <scope>NUCLEOTIDE SEQUENCE [LARGE SCALE GENOMIC DNA]</scope>
    <source>
        <strain evidence="18 19">YLB-06</strain>
    </source>
</reference>
<keyword evidence="13 14" id="KW-0472">Membrane</keyword>
<evidence type="ECO:0000256" key="12">
    <source>
        <dbReference type="ARBA" id="ARBA00023012"/>
    </source>
</evidence>